<dbReference type="SUPFAM" id="SSF111364">
    <property type="entry name" value="Tsx-like channel"/>
    <property type="match status" value="1"/>
</dbReference>
<keyword evidence="3" id="KW-1185">Reference proteome</keyword>
<sequence precursor="true">MLSRTKLACAVSLALIAGVAQSADWSNASIGLTYGTKFKEPGNAAEVKKTIVTLQYVGGFKYGVNFFTLDMLKSDVNNPARNSTRGAQEVYVVYSNSLSLGKLGGSPVKFGPVRDVAWQTGFDFNSKNDAFGAGLVKFIAGPKVEFDVPGLLTLGLLYYKEHNNNSFAGRNVHFDGTARLAAVWNFPFQAGTPAVFKGFANFTGAKGLDGGGAQTSPETWLDSALLWDIGSVAGTPKTFYAGIGYQYIKHKFGNRASLPGTKVSAPELKFEAHF</sequence>
<dbReference type="HOGENOM" id="CLU_072571_1_0_4"/>
<evidence type="ECO:0008006" key="4">
    <source>
        <dbReference type="Google" id="ProtNLM"/>
    </source>
</evidence>
<feature type="chain" id="PRO_5002772755" description="Nucleoside-binding outer membrane protein" evidence="1">
    <location>
        <begin position="23"/>
        <end position="274"/>
    </location>
</feature>
<evidence type="ECO:0000313" key="2">
    <source>
        <dbReference type="EMBL" id="ACB35712.1"/>
    </source>
</evidence>
<evidence type="ECO:0000313" key="3">
    <source>
        <dbReference type="Proteomes" id="UP000001693"/>
    </source>
</evidence>
<protein>
    <recommendedName>
        <fullName evidence="4">Nucleoside-binding outer membrane protein</fullName>
    </recommendedName>
</protein>
<name>B1Y3K9_LEPCP</name>
<dbReference type="OrthoDB" id="104801at2"/>
<dbReference type="Gene3D" id="2.40.230.20">
    <property type="entry name" value="Nucleoside-specific channel-forming protein, Tsx-like"/>
    <property type="match status" value="1"/>
</dbReference>
<dbReference type="GO" id="GO:0009279">
    <property type="term" value="C:cell outer membrane"/>
    <property type="evidence" value="ECO:0007669"/>
    <property type="project" value="InterPro"/>
</dbReference>
<dbReference type="EMBL" id="CP001013">
    <property type="protein sequence ID" value="ACB35712.1"/>
    <property type="molecule type" value="Genomic_DNA"/>
</dbReference>
<dbReference type="eggNOG" id="COG3248">
    <property type="taxonomic scope" value="Bacteria"/>
</dbReference>
<feature type="signal peptide" evidence="1">
    <location>
        <begin position="1"/>
        <end position="22"/>
    </location>
</feature>
<reference evidence="2 3" key="1">
    <citation type="submission" date="2008-03" db="EMBL/GenBank/DDBJ databases">
        <title>Complete sequence of Leptothrix cholodnii SP-6.</title>
        <authorList>
            <consortium name="US DOE Joint Genome Institute"/>
            <person name="Copeland A."/>
            <person name="Lucas S."/>
            <person name="Lapidus A."/>
            <person name="Glavina del Rio T."/>
            <person name="Dalin E."/>
            <person name="Tice H."/>
            <person name="Bruce D."/>
            <person name="Goodwin L."/>
            <person name="Pitluck S."/>
            <person name="Chertkov O."/>
            <person name="Brettin T."/>
            <person name="Detter J.C."/>
            <person name="Han C."/>
            <person name="Kuske C.R."/>
            <person name="Schmutz J."/>
            <person name="Larimer F."/>
            <person name="Land M."/>
            <person name="Hauser L."/>
            <person name="Kyrpides N."/>
            <person name="Lykidis A."/>
            <person name="Emerson D."/>
            <person name="Richardson P."/>
        </authorList>
    </citation>
    <scope>NUCLEOTIDE SEQUENCE [LARGE SCALE GENOMIC DNA]</scope>
    <source>
        <strain evidence="3">ATCC 51168 / LMG 8142 / SP-6</strain>
    </source>
</reference>
<dbReference type="RefSeq" id="WP_012348459.1">
    <property type="nucleotide sequence ID" value="NC_010524.1"/>
</dbReference>
<accession>B1Y3K9</accession>
<organism evidence="2 3">
    <name type="scientific">Leptothrix cholodnii (strain ATCC 51168 / LMG 8142 / SP-6)</name>
    <name type="common">Leptothrix discophora (strain SP-6)</name>
    <dbReference type="NCBI Taxonomy" id="395495"/>
    <lineage>
        <taxon>Bacteria</taxon>
        <taxon>Pseudomonadati</taxon>
        <taxon>Pseudomonadota</taxon>
        <taxon>Betaproteobacteria</taxon>
        <taxon>Burkholderiales</taxon>
        <taxon>Sphaerotilaceae</taxon>
        <taxon>Leptothrix</taxon>
    </lineage>
</organism>
<keyword evidence="1" id="KW-0732">Signal</keyword>
<evidence type="ECO:0000256" key="1">
    <source>
        <dbReference type="SAM" id="SignalP"/>
    </source>
</evidence>
<gene>
    <name evidence="2" type="ordered locus">Lcho_3454</name>
</gene>
<dbReference type="Proteomes" id="UP000001693">
    <property type="component" value="Chromosome"/>
</dbReference>
<proteinExistence type="predicted"/>
<dbReference type="STRING" id="395495.Lcho_3454"/>
<dbReference type="KEGG" id="lch:Lcho_3454"/>
<dbReference type="AlphaFoldDB" id="B1Y3K9"/>
<dbReference type="InterPro" id="IPR036777">
    <property type="entry name" value="Channel_Tsx-like_sf"/>
</dbReference>